<evidence type="ECO:0000313" key="3">
    <source>
        <dbReference type="EMBL" id="CAL1148039.1"/>
    </source>
</evidence>
<reference evidence="2" key="1">
    <citation type="submission" date="2022-10" db="EMBL/GenBank/DDBJ databases">
        <authorList>
            <person name="Chen Y."/>
            <person name="Dougan E. K."/>
            <person name="Chan C."/>
            <person name="Rhodes N."/>
            <person name="Thang M."/>
        </authorList>
    </citation>
    <scope>NUCLEOTIDE SEQUENCE</scope>
</reference>
<dbReference type="EMBL" id="CAMXCT010001980">
    <property type="protein sequence ID" value="CAI3994664.1"/>
    <property type="molecule type" value="Genomic_DNA"/>
</dbReference>
<organism evidence="2">
    <name type="scientific">Cladocopium goreaui</name>
    <dbReference type="NCBI Taxonomy" id="2562237"/>
    <lineage>
        <taxon>Eukaryota</taxon>
        <taxon>Sar</taxon>
        <taxon>Alveolata</taxon>
        <taxon>Dinophyceae</taxon>
        <taxon>Suessiales</taxon>
        <taxon>Symbiodiniaceae</taxon>
        <taxon>Cladocopium</taxon>
    </lineage>
</organism>
<evidence type="ECO:0000313" key="5">
    <source>
        <dbReference type="Proteomes" id="UP001152797"/>
    </source>
</evidence>
<dbReference type="EMBL" id="CAMXCT030001980">
    <property type="protein sequence ID" value="CAL4781976.1"/>
    <property type="molecule type" value="Genomic_DNA"/>
</dbReference>
<comment type="caution">
    <text evidence="2">The sequence shown here is derived from an EMBL/GenBank/DDBJ whole genome shotgun (WGS) entry which is preliminary data.</text>
</comment>
<dbReference type="GO" id="GO:0003950">
    <property type="term" value="F:NAD+ poly-ADP-ribosyltransferase activity"/>
    <property type="evidence" value="ECO:0007669"/>
    <property type="project" value="InterPro"/>
</dbReference>
<dbReference type="Proteomes" id="UP001152797">
    <property type="component" value="Unassembled WGS sequence"/>
</dbReference>
<accession>A0A9P1CM13</accession>
<evidence type="ECO:0000313" key="2">
    <source>
        <dbReference type="EMBL" id="CAI3994664.1"/>
    </source>
</evidence>
<dbReference type="Gene3D" id="3.90.228.10">
    <property type="match status" value="1"/>
</dbReference>
<dbReference type="InterPro" id="IPR012317">
    <property type="entry name" value="Poly(ADP-ribose)pol_cat_dom"/>
</dbReference>
<reference evidence="3" key="2">
    <citation type="submission" date="2024-04" db="EMBL/GenBank/DDBJ databases">
        <authorList>
            <person name="Chen Y."/>
            <person name="Shah S."/>
            <person name="Dougan E. K."/>
            <person name="Thang M."/>
            <person name="Chan C."/>
        </authorList>
    </citation>
    <scope>NUCLEOTIDE SEQUENCE [LARGE SCALE GENOMIC DNA]</scope>
</reference>
<dbReference type="AlphaFoldDB" id="A0A9P1CM13"/>
<feature type="domain" description="PARP catalytic" evidence="1">
    <location>
        <begin position="287"/>
        <end position="376"/>
    </location>
</feature>
<sequence>MAFALIDDGCDGCGDDPFPAFPARGWSMRRGHRKAIETRIIRKSESLERIRWSNAPSLANVGLGRSAVKRSVNRSSRRFEKEEMGKSRKLRTRQLQDAVIHACTEHRQTQQELSSVQTAADSAVETYLFFEHLAPLTGARKESLKEVDDSEVASVCTTATGSEGSDISMHLQMHSCRSPWEAAVLQANLVAISYKVGTGNLTEPKKKQKKVVLSAEEKYLAGLSEEYSVRFAYDLKAEPSCGFEKFRSEFFYKNASHFCRQLQPLYNPTSARWNLRPAPISQHVQKKFLETLAAKGREKLMLAFHGTNENALRSIYSSGLLVPGKESGVKVANGSAFGVGIYAGKADNAAISWSYARGESRPLLVCAALDGTAEEVHNHANFHVFKTDHSVVPLFEATLPDSQNRLPPATLVTMARYVVRKRTIVPDAKKPKGPGPKTRIPNPLASPAVVVFLSRRAAGKRRGTSRCG</sequence>
<gene>
    <name evidence="2" type="ORF">C1SCF055_LOCUS21297</name>
</gene>
<evidence type="ECO:0000259" key="1">
    <source>
        <dbReference type="Pfam" id="PF00644"/>
    </source>
</evidence>
<evidence type="ECO:0000313" key="4">
    <source>
        <dbReference type="EMBL" id="CAL4781976.1"/>
    </source>
</evidence>
<dbReference type="EMBL" id="CAMXCT020001980">
    <property type="protein sequence ID" value="CAL1148039.1"/>
    <property type="molecule type" value="Genomic_DNA"/>
</dbReference>
<dbReference type="Pfam" id="PF00644">
    <property type="entry name" value="PARP"/>
    <property type="match status" value="1"/>
</dbReference>
<protein>
    <submittedName>
        <fullName evidence="4">PARP catalytic domain-containing protein</fullName>
    </submittedName>
</protein>
<name>A0A9P1CM13_9DINO</name>
<proteinExistence type="predicted"/>
<dbReference type="OrthoDB" id="421809at2759"/>
<dbReference type="SUPFAM" id="SSF56399">
    <property type="entry name" value="ADP-ribosylation"/>
    <property type="match status" value="1"/>
</dbReference>
<keyword evidence="5" id="KW-1185">Reference proteome</keyword>